<name>A0A1D9LMM2_9NEIS</name>
<dbReference type="AlphaFoldDB" id="A0A1D9LMM2"/>
<organism evidence="1 2">
    <name type="scientific">Chromobacterium vaccinii</name>
    <dbReference type="NCBI Taxonomy" id="1108595"/>
    <lineage>
        <taxon>Bacteria</taxon>
        <taxon>Pseudomonadati</taxon>
        <taxon>Pseudomonadota</taxon>
        <taxon>Betaproteobacteria</taxon>
        <taxon>Neisseriales</taxon>
        <taxon>Chromobacteriaceae</taxon>
        <taxon>Chromobacterium</taxon>
    </lineage>
</organism>
<gene>
    <name evidence="1" type="ORF">BKX93_22610</name>
</gene>
<dbReference type="KEGG" id="cvc:BKX93_22610"/>
<sequence length="61" mass="7179">MSSKYTLLKFRKTTTKNFQIEDWKSFLMHQIENLQLLLMHTQKNLPFGRPQIASGWIGGLL</sequence>
<evidence type="ECO:0000313" key="1">
    <source>
        <dbReference type="EMBL" id="AOZ52528.1"/>
    </source>
</evidence>
<proteinExistence type="predicted"/>
<evidence type="ECO:0000313" key="2">
    <source>
        <dbReference type="Proteomes" id="UP000178776"/>
    </source>
</evidence>
<reference evidence="1 2" key="1">
    <citation type="submission" date="2016-10" db="EMBL/GenBank/DDBJ databases">
        <title>Chromobacterium muskegensis sp. nov., an insecticidal bacterium isolated from Sphagnum bogs.</title>
        <authorList>
            <person name="Sparks M.E."/>
            <person name="Blackburn M.B."/>
            <person name="Gundersen-Rindal D.E."/>
            <person name="Mitchell A."/>
            <person name="Farrar R."/>
            <person name="Kuhar D."/>
        </authorList>
    </citation>
    <scope>NUCLEOTIDE SEQUENCE [LARGE SCALE GENOMIC DNA]</scope>
    <source>
        <strain evidence="1 2">21-1</strain>
    </source>
</reference>
<dbReference type="EMBL" id="CP017707">
    <property type="protein sequence ID" value="AOZ52528.1"/>
    <property type="molecule type" value="Genomic_DNA"/>
</dbReference>
<accession>A0A1D9LMM2</accession>
<dbReference type="Proteomes" id="UP000178776">
    <property type="component" value="Chromosome"/>
</dbReference>
<protein>
    <submittedName>
        <fullName evidence="1">Uncharacterized protein</fullName>
    </submittedName>
</protein>